<dbReference type="SUPFAM" id="SSF54001">
    <property type="entry name" value="Cysteine proteinases"/>
    <property type="match status" value="1"/>
</dbReference>
<feature type="domain" description="OTU" evidence="1">
    <location>
        <begin position="1"/>
        <end position="120"/>
    </location>
</feature>
<dbReference type="Gene3D" id="3.90.70.80">
    <property type="match status" value="1"/>
</dbReference>
<accession>A0A1Y2AKT6</accession>
<dbReference type="EMBL" id="MCFC01000086">
    <property type="protein sequence ID" value="ORY22910.1"/>
    <property type="molecule type" value="Genomic_DNA"/>
</dbReference>
<dbReference type="Proteomes" id="UP000193986">
    <property type="component" value="Unassembled WGS sequence"/>
</dbReference>
<comment type="caution">
    <text evidence="2">The sequence shown here is derived from an EMBL/GenBank/DDBJ whole genome shotgun (WGS) entry which is preliminary data.</text>
</comment>
<protein>
    <recommendedName>
        <fullName evidence="1">OTU domain-containing protein</fullName>
    </recommendedName>
</protein>
<organism evidence="2 3">
    <name type="scientific">Naematelia encephala</name>
    <dbReference type="NCBI Taxonomy" id="71784"/>
    <lineage>
        <taxon>Eukaryota</taxon>
        <taxon>Fungi</taxon>
        <taxon>Dikarya</taxon>
        <taxon>Basidiomycota</taxon>
        <taxon>Agaricomycotina</taxon>
        <taxon>Tremellomycetes</taxon>
        <taxon>Tremellales</taxon>
        <taxon>Naemateliaceae</taxon>
        <taxon>Naematelia</taxon>
    </lineage>
</organism>
<evidence type="ECO:0000259" key="1">
    <source>
        <dbReference type="PROSITE" id="PS50802"/>
    </source>
</evidence>
<proteinExistence type="predicted"/>
<dbReference type="PROSITE" id="PS50802">
    <property type="entry name" value="OTU"/>
    <property type="match status" value="1"/>
</dbReference>
<reference evidence="2 3" key="1">
    <citation type="submission" date="2016-07" db="EMBL/GenBank/DDBJ databases">
        <title>Pervasive Adenine N6-methylation of Active Genes in Fungi.</title>
        <authorList>
            <consortium name="DOE Joint Genome Institute"/>
            <person name="Mondo S.J."/>
            <person name="Dannebaum R.O."/>
            <person name="Kuo R.C."/>
            <person name="Labutti K."/>
            <person name="Haridas S."/>
            <person name="Kuo A."/>
            <person name="Salamov A."/>
            <person name="Ahrendt S.R."/>
            <person name="Lipzen A."/>
            <person name="Sullivan W."/>
            <person name="Andreopoulos W.B."/>
            <person name="Clum A."/>
            <person name="Lindquist E."/>
            <person name="Daum C."/>
            <person name="Ramamoorthy G.K."/>
            <person name="Gryganskyi A."/>
            <person name="Culley D."/>
            <person name="Magnuson J.K."/>
            <person name="James T.Y."/>
            <person name="O'Malley M.A."/>
            <person name="Stajich J.E."/>
            <person name="Spatafora J.W."/>
            <person name="Visel A."/>
            <person name="Grigoriev I.V."/>
        </authorList>
    </citation>
    <scope>NUCLEOTIDE SEQUENCE [LARGE SCALE GENOMIC DNA]</scope>
    <source>
        <strain evidence="2 3">68-887.2</strain>
    </source>
</reference>
<sequence length="127" mass="14928">MFAAFAKGFGDGQRGHDQVRAMAIMWMREHPQDFIPFVPDSYKGQSQDFNCYLLRMSQLGEWGDNLTLQAMCKAYRTHVHVLKRGQKGDLVWMEIGDRVKPQSVFWLYLDKYHYENLLDRSQISFST</sequence>
<dbReference type="Pfam" id="PF02338">
    <property type="entry name" value="OTU"/>
    <property type="match status" value="1"/>
</dbReference>
<evidence type="ECO:0000313" key="2">
    <source>
        <dbReference type="EMBL" id="ORY22910.1"/>
    </source>
</evidence>
<dbReference type="InterPro" id="IPR038765">
    <property type="entry name" value="Papain-like_cys_pep_sf"/>
</dbReference>
<evidence type="ECO:0000313" key="3">
    <source>
        <dbReference type="Proteomes" id="UP000193986"/>
    </source>
</evidence>
<dbReference type="PANTHER" id="PTHR12419:SF10">
    <property type="entry name" value="DEUBIQUITINASE OTUD6B"/>
    <property type="match status" value="1"/>
</dbReference>
<keyword evidence="3" id="KW-1185">Reference proteome</keyword>
<name>A0A1Y2AKT6_9TREE</name>
<dbReference type="AlphaFoldDB" id="A0A1Y2AKT6"/>
<dbReference type="OrthoDB" id="2594556at2759"/>
<dbReference type="GO" id="GO:0016579">
    <property type="term" value="P:protein deubiquitination"/>
    <property type="evidence" value="ECO:0007669"/>
    <property type="project" value="TreeGrafter"/>
</dbReference>
<dbReference type="InterPro" id="IPR003323">
    <property type="entry name" value="OTU_dom"/>
</dbReference>
<dbReference type="PANTHER" id="PTHR12419">
    <property type="entry name" value="OTU DOMAIN CONTAINING PROTEIN"/>
    <property type="match status" value="1"/>
</dbReference>
<dbReference type="GO" id="GO:0004843">
    <property type="term" value="F:cysteine-type deubiquitinase activity"/>
    <property type="evidence" value="ECO:0007669"/>
    <property type="project" value="TreeGrafter"/>
</dbReference>
<dbReference type="InterPro" id="IPR050704">
    <property type="entry name" value="Peptidase_C85-like"/>
</dbReference>
<dbReference type="CDD" id="cd22744">
    <property type="entry name" value="OTU"/>
    <property type="match status" value="1"/>
</dbReference>
<gene>
    <name evidence="2" type="ORF">BCR39DRAFT_473602</name>
</gene>
<dbReference type="InParanoid" id="A0A1Y2AKT6"/>
<dbReference type="STRING" id="71784.A0A1Y2AKT6"/>